<dbReference type="InterPro" id="IPR050490">
    <property type="entry name" value="Bact_solute-bd_prot1"/>
</dbReference>
<accession>A0ABT2T390</accession>
<evidence type="ECO:0000256" key="2">
    <source>
        <dbReference type="ARBA" id="ARBA00022729"/>
    </source>
</evidence>
<sequence length="789" mass="87878">MKKRKRWIKTGSLLLAGMLLLSGCGTLKNTEGTAGNGKTDDGSGSTAMGRYTETELSLEDMMQGNICQMLTLSDGNIVILNEFDSSLVSEDQGQSFHAYEIPVVDQLNAEQHYVMDLKMNADGTTAVIYDDSTEEESVDEFGKHIRYIVISPEGETTELTLPLPEDEYARNVWVSPEGDCYFASVSAHTLYRVKKGETEGTPFLTIDEDAPRMLSFAGDLMIMDGYDYEAPLLYDLKADTYVEDTVLADFVKEYYGQRSFNGSSWFDLYLFQGKEDGVIYLAGTKGLHRYVIGGSAVEQVIDGSLSRLSSPSYGLCGMVELDNQEFLAVFNGGIVVHFVYDPDIASVPSVKLKAYSLSEDTYMQAAITEYQVNNPDVYVEYEIGMEEGSSVTKEDALKKLNTQILAGQGPDILIMDGMPLSSYIEKGLLLDLTDTVADMEQDAEFFDNVIEAMKQDGGIYTLPCTINLPMVFGRQWAAEAGQGLTRAADAIEKLQQENPESQIFQPYMYSPVAVMKCFAMVSAPAWIREDSTLDEEKIKEFLVQTKRIYEAQMKSMTPQRQENFDMYNEYFVADYGENWAANISFCGLDEMSYLGGGSLAEMGMVDGTYDYGMLTSVKKVDGFEDVTFAPMNGQSSDVFIPQTLVSVSAGSKNQEQALDFLRMFFSVKYQGQVSGFSINKDGLRENFAAGRNASWLQDQEPDENGDVVYSMMSVGNADGLEATLNVYWPDEEAENSLYQLIEQVKVPYLEDETLETAVFEEGKKYLEGSCDEEEAVRNIREKLAIYMAE</sequence>
<keyword evidence="4" id="KW-0564">Palmitate</keyword>
<dbReference type="SUPFAM" id="SSF53850">
    <property type="entry name" value="Periplasmic binding protein-like II"/>
    <property type="match status" value="1"/>
</dbReference>
<evidence type="ECO:0000313" key="7">
    <source>
        <dbReference type="EMBL" id="MCU6744264.1"/>
    </source>
</evidence>
<evidence type="ECO:0000256" key="3">
    <source>
        <dbReference type="ARBA" id="ARBA00023136"/>
    </source>
</evidence>
<dbReference type="PANTHER" id="PTHR43649">
    <property type="entry name" value="ARABINOSE-BINDING PROTEIN-RELATED"/>
    <property type="match status" value="1"/>
</dbReference>
<keyword evidence="2 6" id="KW-0732">Signal</keyword>
<protein>
    <submittedName>
        <fullName evidence="7">Extracellular solute-binding protein</fullName>
    </submittedName>
</protein>
<dbReference type="EMBL" id="JAOQKJ010000005">
    <property type="protein sequence ID" value="MCU6744264.1"/>
    <property type="molecule type" value="Genomic_DNA"/>
</dbReference>
<dbReference type="RefSeq" id="WP_262574285.1">
    <property type="nucleotide sequence ID" value="NZ_JAOQKJ010000005.1"/>
</dbReference>
<feature type="chain" id="PRO_5047372090" evidence="6">
    <location>
        <begin position="28"/>
        <end position="789"/>
    </location>
</feature>
<dbReference type="Pfam" id="PF01547">
    <property type="entry name" value="SBP_bac_1"/>
    <property type="match status" value="1"/>
</dbReference>
<evidence type="ECO:0000313" key="8">
    <source>
        <dbReference type="Proteomes" id="UP001652432"/>
    </source>
</evidence>
<keyword evidence="1" id="KW-1003">Cell membrane</keyword>
<dbReference type="SUPFAM" id="SSF101898">
    <property type="entry name" value="NHL repeat"/>
    <property type="match status" value="1"/>
</dbReference>
<evidence type="ECO:0000256" key="6">
    <source>
        <dbReference type="SAM" id="SignalP"/>
    </source>
</evidence>
<keyword evidence="8" id="KW-1185">Reference proteome</keyword>
<keyword evidence="5" id="KW-0449">Lipoprotein</keyword>
<dbReference type="PANTHER" id="PTHR43649:SF33">
    <property type="entry name" value="POLYGALACTURONAN_RHAMNOGALACTURONAN-BINDING PROTEIN YTCQ"/>
    <property type="match status" value="1"/>
</dbReference>
<dbReference type="Proteomes" id="UP001652432">
    <property type="component" value="Unassembled WGS sequence"/>
</dbReference>
<keyword evidence="3" id="KW-0472">Membrane</keyword>
<dbReference type="Gene3D" id="3.40.190.10">
    <property type="entry name" value="Periplasmic binding protein-like II"/>
    <property type="match status" value="1"/>
</dbReference>
<organism evidence="7 8">
    <name type="scientific">Suilimivivens aceti</name>
    <dbReference type="NCBI Taxonomy" id="2981774"/>
    <lineage>
        <taxon>Bacteria</taxon>
        <taxon>Bacillati</taxon>
        <taxon>Bacillota</taxon>
        <taxon>Clostridia</taxon>
        <taxon>Lachnospirales</taxon>
        <taxon>Lachnospiraceae</taxon>
        <taxon>Suilimivivens</taxon>
    </lineage>
</organism>
<evidence type="ECO:0000256" key="1">
    <source>
        <dbReference type="ARBA" id="ARBA00022475"/>
    </source>
</evidence>
<reference evidence="7 8" key="1">
    <citation type="journal article" date="2021" name="ISME Commun">
        <title>Automated analysis of genomic sequences facilitates high-throughput and comprehensive description of bacteria.</title>
        <authorList>
            <person name="Hitch T.C.A."/>
        </authorList>
    </citation>
    <scope>NUCLEOTIDE SEQUENCE [LARGE SCALE GENOMIC DNA]</scope>
    <source>
        <strain evidence="7 8">Sanger_18</strain>
    </source>
</reference>
<dbReference type="PROSITE" id="PS51257">
    <property type="entry name" value="PROKAR_LIPOPROTEIN"/>
    <property type="match status" value="1"/>
</dbReference>
<feature type="signal peptide" evidence="6">
    <location>
        <begin position="1"/>
        <end position="27"/>
    </location>
</feature>
<proteinExistence type="predicted"/>
<comment type="caution">
    <text evidence="7">The sequence shown here is derived from an EMBL/GenBank/DDBJ whole genome shotgun (WGS) entry which is preliminary data.</text>
</comment>
<evidence type="ECO:0000256" key="5">
    <source>
        <dbReference type="ARBA" id="ARBA00023288"/>
    </source>
</evidence>
<dbReference type="InterPro" id="IPR006059">
    <property type="entry name" value="SBP"/>
</dbReference>
<gene>
    <name evidence="7" type="ORF">OCV77_07110</name>
</gene>
<name>A0ABT2T390_9FIRM</name>
<evidence type="ECO:0000256" key="4">
    <source>
        <dbReference type="ARBA" id="ARBA00023139"/>
    </source>
</evidence>